<gene>
    <name evidence="1" type="ORF">OVA965_LOCUS39207</name>
    <name evidence="2" type="ORF">TMI583_LOCUS40480</name>
</gene>
<feature type="non-terminal residue" evidence="2">
    <location>
        <position position="1"/>
    </location>
</feature>
<evidence type="ECO:0000313" key="2">
    <source>
        <dbReference type="EMBL" id="CAF4339185.1"/>
    </source>
</evidence>
<evidence type="ECO:0000313" key="1">
    <source>
        <dbReference type="EMBL" id="CAF1549383.1"/>
    </source>
</evidence>
<proteinExistence type="predicted"/>
<dbReference type="EMBL" id="CAJNOK010040172">
    <property type="protein sequence ID" value="CAF1549383.1"/>
    <property type="molecule type" value="Genomic_DNA"/>
</dbReference>
<organism evidence="2 3">
    <name type="scientific">Didymodactylos carnosus</name>
    <dbReference type="NCBI Taxonomy" id="1234261"/>
    <lineage>
        <taxon>Eukaryota</taxon>
        <taxon>Metazoa</taxon>
        <taxon>Spiralia</taxon>
        <taxon>Gnathifera</taxon>
        <taxon>Rotifera</taxon>
        <taxon>Eurotatoria</taxon>
        <taxon>Bdelloidea</taxon>
        <taxon>Philodinida</taxon>
        <taxon>Philodinidae</taxon>
        <taxon>Didymodactylos</taxon>
    </lineage>
</organism>
<protein>
    <submittedName>
        <fullName evidence="2">Uncharacterized protein</fullName>
    </submittedName>
</protein>
<dbReference type="Proteomes" id="UP000682733">
    <property type="component" value="Unassembled WGS sequence"/>
</dbReference>
<dbReference type="AlphaFoldDB" id="A0A8S2UE21"/>
<evidence type="ECO:0000313" key="3">
    <source>
        <dbReference type="Proteomes" id="UP000682733"/>
    </source>
</evidence>
<reference evidence="2" key="1">
    <citation type="submission" date="2021-02" db="EMBL/GenBank/DDBJ databases">
        <authorList>
            <person name="Nowell W R."/>
        </authorList>
    </citation>
    <scope>NUCLEOTIDE SEQUENCE</scope>
</reference>
<name>A0A8S2UE21_9BILA</name>
<comment type="caution">
    <text evidence="2">The sequence shown here is derived from an EMBL/GenBank/DDBJ whole genome shotgun (WGS) entry which is preliminary data.</text>
</comment>
<dbReference type="Proteomes" id="UP000677228">
    <property type="component" value="Unassembled WGS sequence"/>
</dbReference>
<sequence>MGRYCPCGAVLLRASSVRRLGSPLFRMFMSIRVLDALPVKTKVCNKCRQPYAYWKRCNLEFESVFDRIEKDFAGEAEDDQIEDMDIRFDSLPTNKSEKGSQTVTEIFEPMVYYITNELHDIISYNLLCLSTSLLSTFPLLSEEEIGDITLDELGKAYTIYTLPWLDTRMGGFNLFMLNVSYDDQHDYSNVKDLEVCWSCPHVTSFTDIAQILIRNFPSLNTITIDDECKNVERSKTFS</sequence>
<dbReference type="EMBL" id="CAJOBA010062612">
    <property type="protein sequence ID" value="CAF4339185.1"/>
    <property type="molecule type" value="Genomic_DNA"/>
</dbReference>
<accession>A0A8S2UE21</accession>